<organism evidence="1">
    <name type="scientific">marine sediment metagenome</name>
    <dbReference type="NCBI Taxonomy" id="412755"/>
    <lineage>
        <taxon>unclassified sequences</taxon>
        <taxon>metagenomes</taxon>
        <taxon>ecological metagenomes</taxon>
    </lineage>
</organism>
<dbReference type="EMBL" id="LAZR01000444">
    <property type="protein sequence ID" value="KKN68595.1"/>
    <property type="molecule type" value="Genomic_DNA"/>
</dbReference>
<sequence length="115" mass="12830">MNRYLNNSPVHVNFLDTARLEVGFKVNFFTMDVAEIDPVSGTAATRAKYAVQEAISRLERLATDTSKTNDAKNEAAKTLFKNVSKEVTQSIKTIRSYGDREAEAAKKPRFRSSIA</sequence>
<dbReference type="AlphaFoldDB" id="A0A0F9SI29"/>
<gene>
    <name evidence="1" type="ORF">LCGC14_0449560</name>
</gene>
<proteinExistence type="predicted"/>
<comment type="caution">
    <text evidence="1">The sequence shown here is derived from an EMBL/GenBank/DDBJ whole genome shotgun (WGS) entry which is preliminary data.</text>
</comment>
<reference evidence="1" key="1">
    <citation type="journal article" date="2015" name="Nature">
        <title>Complex archaea that bridge the gap between prokaryotes and eukaryotes.</title>
        <authorList>
            <person name="Spang A."/>
            <person name="Saw J.H."/>
            <person name="Jorgensen S.L."/>
            <person name="Zaremba-Niedzwiedzka K."/>
            <person name="Martijn J."/>
            <person name="Lind A.E."/>
            <person name="van Eijk R."/>
            <person name="Schleper C."/>
            <person name="Guy L."/>
            <person name="Ettema T.J."/>
        </authorList>
    </citation>
    <scope>NUCLEOTIDE SEQUENCE</scope>
</reference>
<evidence type="ECO:0000313" key="1">
    <source>
        <dbReference type="EMBL" id="KKN68595.1"/>
    </source>
</evidence>
<protein>
    <submittedName>
        <fullName evidence="1">Uncharacterized protein</fullName>
    </submittedName>
</protein>
<name>A0A0F9SI29_9ZZZZ</name>
<accession>A0A0F9SI29</accession>